<dbReference type="Pfam" id="PF00571">
    <property type="entry name" value="CBS"/>
    <property type="match status" value="1"/>
</dbReference>
<dbReference type="InterPro" id="IPR046342">
    <property type="entry name" value="CBS_dom_sf"/>
</dbReference>
<keyword evidence="11" id="KW-1185">Reference proteome</keyword>
<dbReference type="SMART" id="SM00116">
    <property type="entry name" value="CBS"/>
    <property type="match status" value="1"/>
</dbReference>
<comment type="caution">
    <text evidence="10">The sequence shown here is derived from an EMBL/GenBank/DDBJ whole genome shotgun (WGS) entry which is preliminary data.</text>
</comment>
<keyword evidence="6" id="KW-0472">Membrane</keyword>
<dbReference type="InterPro" id="IPR000644">
    <property type="entry name" value="CBS_dom"/>
</dbReference>
<dbReference type="Gene3D" id="1.10.3080.10">
    <property type="entry name" value="Clc chloride channel"/>
    <property type="match status" value="1"/>
</dbReference>
<dbReference type="PROSITE" id="PS51371">
    <property type="entry name" value="CBS"/>
    <property type="match status" value="1"/>
</dbReference>
<evidence type="ECO:0000256" key="6">
    <source>
        <dbReference type="ARBA" id="ARBA00023136"/>
    </source>
</evidence>
<sequence length="616" mass="68236">MSQFSRIRKYHSFFRFKKDFEQYSMKKARSYELIIHWLHSKLNRSQFLLLSGIIVGCAAGLAGVILKMLVHYIHYVITYKVHFSTQVIFYIVFPFLGIVLTTLIVVLFFRGQSRKGIPAILHEIALNSSFIPPVKMYSQILQSAVTVGLGGSAGLESPIAVTGAALGSNYARTYHLGYKERTLLLAAGATAGIAAAFNAPIAGMMFAFEILLTGVVFSDFMPLIVAAVCGSLLSKIILQEEVLFHFETRTAFNYYNVPFYIVLGVLCGFYARYFVVVSRKVEHFFKGLSWSALRRAMLGGVLVSVLCVALPPLFGEGYTAVKALATGHGETILQNSFFGYFPPQSWMLLVFTGCVCLLKAFATSITIQSGGNGGNFAPSLFAGGFLGFFFAMLCSRLGFTEVPVTNLVIVGMAGVMAGVMYAPLTAIFLIAESSSGYDLFIPLMIVSTTSYLMAKWFSPISPEIKELAEEGKVFTRAHDNNILLLLKMNELIETDVPVIGIDKNLRQLVEVIRGADRNIIAVVSPQQILEGIITLDDLRPVMFNPELYDRLTVKKLMKAPPAVVSLHDNVNLILKKFDEADVWHLPVVQDRRLVGFISKSRILNKYRLLLQEYSEG</sequence>
<evidence type="ECO:0000256" key="9">
    <source>
        <dbReference type="ARBA" id="ARBA00023303"/>
    </source>
</evidence>
<dbReference type="InterPro" id="IPR001807">
    <property type="entry name" value="ClC"/>
</dbReference>
<name>A0A3S1CT30_9BACT</name>
<dbReference type="Pfam" id="PF00654">
    <property type="entry name" value="Voltage_CLC"/>
    <property type="match status" value="1"/>
</dbReference>
<evidence type="ECO:0000256" key="7">
    <source>
        <dbReference type="ARBA" id="ARBA00023173"/>
    </source>
</evidence>
<dbReference type="PRINTS" id="PR00762">
    <property type="entry name" value="CLCHANNEL"/>
</dbReference>
<dbReference type="InterPro" id="IPR050368">
    <property type="entry name" value="ClC-type_chloride_channel"/>
</dbReference>
<dbReference type="GO" id="GO:0005254">
    <property type="term" value="F:chloride channel activity"/>
    <property type="evidence" value="ECO:0007669"/>
    <property type="project" value="UniProtKB-KW"/>
</dbReference>
<evidence type="ECO:0000256" key="4">
    <source>
        <dbReference type="ARBA" id="ARBA00022989"/>
    </source>
</evidence>
<proteinExistence type="predicted"/>
<keyword evidence="7" id="KW-0869">Chloride channel</keyword>
<dbReference type="OrthoDB" id="9812438at2"/>
<dbReference type="Proteomes" id="UP000281028">
    <property type="component" value="Unassembled WGS sequence"/>
</dbReference>
<evidence type="ECO:0000256" key="8">
    <source>
        <dbReference type="ARBA" id="ARBA00023214"/>
    </source>
</evidence>
<dbReference type="PANTHER" id="PTHR43427:SF6">
    <property type="entry name" value="CHLORIDE CHANNEL PROTEIN CLC-E"/>
    <property type="match status" value="1"/>
</dbReference>
<keyword evidence="3" id="KW-0812">Transmembrane</keyword>
<reference evidence="10" key="1">
    <citation type="submission" date="2020-05" db="EMBL/GenBank/DDBJ databases">
        <title>Chitinophaga laudate sp. nov., isolated from a tropical peat swamp.</title>
        <authorList>
            <person name="Goh C.B.S."/>
            <person name="Lee M.S."/>
            <person name="Parimannan S."/>
            <person name="Pasbakhsh P."/>
            <person name="Yule C.M."/>
            <person name="Rajandas H."/>
            <person name="Loke S."/>
            <person name="Croft L."/>
            <person name="Tan J.B.L."/>
        </authorList>
    </citation>
    <scope>NUCLEOTIDE SEQUENCE</scope>
    <source>
        <strain evidence="10">Mgbs1</strain>
    </source>
</reference>
<dbReference type="CDD" id="cd00400">
    <property type="entry name" value="Voltage_gated_ClC"/>
    <property type="match status" value="1"/>
</dbReference>
<dbReference type="GO" id="GO:0034707">
    <property type="term" value="C:chloride channel complex"/>
    <property type="evidence" value="ECO:0007669"/>
    <property type="project" value="UniProtKB-KW"/>
</dbReference>
<gene>
    <name evidence="10" type="ORF">ECE50_020360</name>
</gene>
<evidence type="ECO:0000256" key="5">
    <source>
        <dbReference type="ARBA" id="ARBA00023065"/>
    </source>
</evidence>
<accession>A0A3S1CT30</accession>
<evidence type="ECO:0000256" key="2">
    <source>
        <dbReference type="ARBA" id="ARBA00022448"/>
    </source>
</evidence>
<dbReference type="Gene3D" id="3.10.580.10">
    <property type="entry name" value="CBS-domain"/>
    <property type="match status" value="1"/>
</dbReference>
<evidence type="ECO:0000256" key="3">
    <source>
        <dbReference type="ARBA" id="ARBA00022692"/>
    </source>
</evidence>
<organism evidence="10 11">
    <name type="scientific">Chitinophaga solisilvae</name>
    <dbReference type="NCBI Taxonomy" id="1233460"/>
    <lineage>
        <taxon>Bacteria</taxon>
        <taxon>Pseudomonadati</taxon>
        <taxon>Bacteroidota</taxon>
        <taxon>Chitinophagia</taxon>
        <taxon>Chitinophagales</taxon>
        <taxon>Chitinophagaceae</taxon>
        <taxon>Chitinophaga</taxon>
    </lineage>
</organism>
<keyword evidence="9" id="KW-0407">Ion channel</keyword>
<dbReference type="AlphaFoldDB" id="A0A3S1CT30"/>
<dbReference type="InterPro" id="IPR014743">
    <property type="entry name" value="Cl-channel_core"/>
</dbReference>
<dbReference type="PANTHER" id="PTHR43427">
    <property type="entry name" value="CHLORIDE CHANNEL PROTEIN CLC-E"/>
    <property type="match status" value="1"/>
</dbReference>
<dbReference type="RefSeq" id="WP_127037436.1">
    <property type="nucleotide sequence ID" value="NZ_JAABOK010000003.1"/>
</dbReference>
<dbReference type="SUPFAM" id="SSF81340">
    <property type="entry name" value="Clc chloride channel"/>
    <property type="match status" value="1"/>
</dbReference>
<keyword evidence="5" id="KW-0406">Ion transport</keyword>
<protein>
    <submittedName>
        <fullName evidence="10">Chloride channel protein</fullName>
    </submittedName>
</protein>
<keyword evidence="8" id="KW-0868">Chloride</keyword>
<keyword evidence="2" id="KW-0813">Transport</keyword>
<evidence type="ECO:0000313" key="10">
    <source>
        <dbReference type="EMBL" id="NSL89209.1"/>
    </source>
</evidence>
<keyword evidence="4" id="KW-1133">Transmembrane helix</keyword>
<evidence type="ECO:0000256" key="1">
    <source>
        <dbReference type="ARBA" id="ARBA00004141"/>
    </source>
</evidence>
<dbReference type="EMBL" id="RIAR02000001">
    <property type="protein sequence ID" value="NSL89209.1"/>
    <property type="molecule type" value="Genomic_DNA"/>
</dbReference>
<comment type="subcellular location">
    <subcellularLocation>
        <location evidence="1">Membrane</location>
        <topology evidence="1">Multi-pass membrane protein</topology>
    </subcellularLocation>
</comment>
<dbReference type="SUPFAM" id="SSF54631">
    <property type="entry name" value="CBS-domain pair"/>
    <property type="match status" value="1"/>
</dbReference>
<evidence type="ECO:0000313" key="11">
    <source>
        <dbReference type="Proteomes" id="UP000281028"/>
    </source>
</evidence>